<dbReference type="EMBL" id="CP014579">
    <property type="protein sequence ID" value="ANB77510.1"/>
    <property type="molecule type" value="Genomic_DNA"/>
</dbReference>
<accession>A0A160FVX6</accession>
<dbReference type="PROSITE" id="PS51819">
    <property type="entry name" value="VOC"/>
    <property type="match status" value="1"/>
</dbReference>
<sequence>MAKIIHSMVRVHDLERSLRFYKDALGLSTSHRLDFQDFSLVYLRNEENDFEIELTWNKGREPAYTHGDGYGHIAVAVADLESEHTRMSGLGINPTPVKEFKRGEERLARFFFIQDPDGYKIEVLERSGHYV</sequence>
<dbReference type="Gene3D" id="3.10.180.10">
    <property type="entry name" value="2,3-Dihydroxybiphenyl 1,2-Dioxygenase, domain 1"/>
    <property type="match status" value="1"/>
</dbReference>
<organism evidence="2 3">
    <name type="scientific">Paraburkholderia phytofirmans OLGA172</name>
    <dbReference type="NCBI Taxonomy" id="1417228"/>
    <lineage>
        <taxon>Bacteria</taxon>
        <taxon>Pseudomonadati</taxon>
        <taxon>Pseudomonadota</taxon>
        <taxon>Betaproteobacteria</taxon>
        <taxon>Burkholderiales</taxon>
        <taxon>Burkholderiaceae</taxon>
        <taxon>Paraburkholderia</taxon>
    </lineage>
</organism>
<dbReference type="RefSeq" id="WP_063500709.1">
    <property type="nucleotide sequence ID" value="NZ_CP014579.1"/>
</dbReference>
<dbReference type="OrthoDB" id="9789841at2"/>
<evidence type="ECO:0000313" key="3">
    <source>
        <dbReference type="Proteomes" id="UP000076852"/>
    </source>
</evidence>
<keyword evidence="2" id="KW-0456">Lyase</keyword>
<dbReference type="PANTHER" id="PTHR10374">
    <property type="entry name" value="LACTOYLGLUTATHIONE LYASE GLYOXALASE I"/>
    <property type="match status" value="1"/>
</dbReference>
<dbReference type="InterPro" id="IPR037523">
    <property type="entry name" value="VOC_core"/>
</dbReference>
<protein>
    <submittedName>
        <fullName evidence="2">Lactoylglutathione lyase</fullName>
    </submittedName>
</protein>
<dbReference type="PANTHER" id="PTHR10374:SF30">
    <property type="entry name" value="LACTOYLGLUTATHIONE LYASE"/>
    <property type="match status" value="1"/>
</dbReference>
<keyword evidence="3" id="KW-1185">Reference proteome</keyword>
<evidence type="ECO:0000259" key="1">
    <source>
        <dbReference type="PROSITE" id="PS51819"/>
    </source>
</evidence>
<gene>
    <name evidence="2" type="ORF">AYM40_26225</name>
</gene>
<name>A0A160FVX6_9BURK</name>
<dbReference type="AlphaFoldDB" id="A0A160FVX6"/>
<dbReference type="InterPro" id="IPR004360">
    <property type="entry name" value="Glyas_Fos-R_dOase_dom"/>
</dbReference>
<dbReference type="SUPFAM" id="SSF54593">
    <property type="entry name" value="Glyoxalase/Bleomycin resistance protein/Dihydroxybiphenyl dioxygenase"/>
    <property type="match status" value="1"/>
</dbReference>
<dbReference type="InterPro" id="IPR029068">
    <property type="entry name" value="Glyas_Bleomycin-R_OHBP_Dase"/>
</dbReference>
<dbReference type="Proteomes" id="UP000076852">
    <property type="component" value="Chromosome 2"/>
</dbReference>
<evidence type="ECO:0000313" key="2">
    <source>
        <dbReference type="EMBL" id="ANB77510.1"/>
    </source>
</evidence>
<dbReference type="STRING" id="1804984.AYM40_26225"/>
<reference evidence="2 3" key="1">
    <citation type="journal article" date="2016" name="Gene">
        <title>PacBio SMRT assembly of a complex multi-replicon genome reveals chlorocatechol degradative operon in a region of genome plasticity.</title>
        <authorList>
            <person name="Ricker N."/>
            <person name="Shen S.Y."/>
            <person name="Goordial J."/>
            <person name="Jin S."/>
            <person name="Fulthorpe R.R."/>
        </authorList>
    </citation>
    <scope>NUCLEOTIDE SEQUENCE [LARGE SCALE GENOMIC DNA]</scope>
    <source>
        <strain evidence="2 3">OLGA172</strain>
    </source>
</reference>
<dbReference type="KEGG" id="buz:AYM40_26225"/>
<feature type="domain" description="VOC" evidence="1">
    <location>
        <begin position="3"/>
        <end position="126"/>
    </location>
</feature>
<dbReference type="Pfam" id="PF00903">
    <property type="entry name" value="Glyoxalase"/>
    <property type="match status" value="1"/>
</dbReference>
<proteinExistence type="predicted"/>
<dbReference type="GO" id="GO:0016829">
    <property type="term" value="F:lyase activity"/>
    <property type="evidence" value="ECO:0007669"/>
    <property type="project" value="UniProtKB-KW"/>
</dbReference>